<name>A0A9W4MLS1_PENOL</name>
<dbReference type="InterPro" id="IPR042099">
    <property type="entry name" value="ANL_N_sf"/>
</dbReference>
<dbReference type="Proteomes" id="UP001153618">
    <property type="component" value="Unassembled WGS sequence"/>
</dbReference>
<comment type="similarity">
    <text evidence="1">Belongs to the ATP-dependent AMP-binding enzyme family.</text>
</comment>
<evidence type="ECO:0000259" key="4">
    <source>
        <dbReference type="Pfam" id="PF13193"/>
    </source>
</evidence>
<dbReference type="SUPFAM" id="SSF56801">
    <property type="entry name" value="Acetyl-CoA synthetase-like"/>
    <property type="match status" value="1"/>
</dbReference>
<sequence length="468" mass="51354">MANYFQSDIGLRRGAVVGILQHNSVDFPVLVHGILAAGGMVSAFNPFHRSQEICHYLTVARPEIVIVDAKLAGLLSSGLALANLHPVPRVYIQEDSIDNPSMHQLTFNLRHIIQNGRDNFDEPTSGSELESRQTAFICFSSGTSGTMKGVRLTHENIVANIFQHRQRLEGMFASDTVTALITPFFHILGLGVFVCQYLCQVITHINIVPPIALQFLNCRHETPDFSSLRCLINAAAPLQERVSAELSQRMGCKVTQWYGMTEAAPSVISQREDEVGVSGTIGKILPGISIRILDSDGRECTHDQIGEIQIKGPNIMPGYVGGENLNSTSFVDGYLKTGDIGRIDQNGYVFLKGRAKEMIKVKGNQVAPAELEAILLSHPKVDDAAVEGIFFEDEATEYPAAYIVTADQVDNYQTLQREVQTYVDNQVAAYKHLRGGVNIVASIPRNASGKILRNLLAETPKLSRSLKL</sequence>
<evidence type="ECO:0000256" key="2">
    <source>
        <dbReference type="ARBA" id="ARBA00022598"/>
    </source>
</evidence>
<feature type="domain" description="AMP-binding enzyme C-terminal" evidence="4">
    <location>
        <begin position="370"/>
        <end position="450"/>
    </location>
</feature>
<organism evidence="5 6">
    <name type="scientific">Penicillium olsonii</name>
    <dbReference type="NCBI Taxonomy" id="99116"/>
    <lineage>
        <taxon>Eukaryota</taxon>
        <taxon>Fungi</taxon>
        <taxon>Dikarya</taxon>
        <taxon>Ascomycota</taxon>
        <taxon>Pezizomycotina</taxon>
        <taxon>Eurotiomycetes</taxon>
        <taxon>Eurotiomycetidae</taxon>
        <taxon>Eurotiales</taxon>
        <taxon>Aspergillaceae</taxon>
        <taxon>Penicillium</taxon>
    </lineage>
</organism>
<keyword evidence="6" id="KW-1185">Reference proteome</keyword>
<dbReference type="PANTHER" id="PTHR24096">
    <property type="entry name" value="LONG-CHAIN-FATTY-ACID--COA LIGASE"/>
    <property type="match status" value="1"/>
</dbReference>
<dbReference type="InterPro" id="IPR020845">
    <property type="entry name" value="AMP-binding_CS"/>
</dbReference>
<dbReference type="AlphaFoldDB" id="A0A9W4MLS1"/>
<reference evidence="5" key="1">
    <citation type="submission" date="2021-07" db="EMBL/GenBank/DDBJ databases">
        <authorList>
            <person name="Branca A.L. A."/>
        </authorList>
    </citation>
    <scope>NUCLEOTIDE SEQUENCE</scope>
</reference>
<dbReference type="Gene3D" id="3.30.300.30">
    <property type="match status" value="1"/>
</dbReference>
<dbReference type="Pfam" id="PF00501">
    <property type="entry name" value="AMP-binding"/>
    <property type="match status" value="2"/>
</dbReference>
<dbReference type="GO" id="GO:0016405">
    <property type="term" value="F:CoA-ligase activity"/>
    <property type="evidence" value="ECO:0007669"/>
    <property type="project" value="TreeGrafter"/>
</dbReference>
<evidence type="ECO:0008006" key="7">
    <source>
        <dbReference type="Google" id="ProtNLM"/>
    </source>
</evidence>
<feature type="domain" description="AMP-dependent synthetase/ligase" evidence="3">
    <location>
        <begin position="1"/>
        <end position="195"/>
    </location>
</feature>
<evidence type="ECO:0000259" key="3">
    <source>
        <dbReference type="Pfam" id="PF00501"/>
    </source>
</evidence>
<keyword evidence="2" id="KW-0436">Ligase</keyword>
<dbReference type="PANTHER" id="PTHR24096:SF149">
    <property type="entry name" value="AMP-BINDING DOMAIN-CONTAINING PROTEIN-RELATED"/>
    <property type="match status" value="1"/>
</dbReference>
<protein>
    <recommendedName>
        <fullName evidence="7">Acetyl-CoA synthetase-like protein</fullName>
    </recommendedName>
</protein>
<dbReference type="Gene3D" id="3.40.50.980">
    <property type="match status" value="2"/>
</dbReference>
<dbReference type="Gene3D" id="3.40.50.12780">
    <property type="entry name" value="N-terminal domain of ligase-like"/>
    <property type="match status" value="1"/>
</dbReference>
<dbReference type="PROSITE" id="PS00455">
    <property type="entry name" value="AMP_BINDING"/>
    <property type="match status" value="1"/>
</dbReference>
<dbReference type="InterPro" id="IPR025110">
    <property type="entry name" value="AMP-bd_C"/>
</dbReference>
<evidence type="ECO:0000256" key="1">
    <source>
        <dbReference type="ARBA" id="ARBA00006432"/>
    </source>
</evidence>
<dbReference type="EMBL" id="CAJVOS010000006">
    <property type="protein sequence ID" value="CAG7941309.1"/>
    <property type="molecule type" value="Genomic_DNA"/>
</dbReference>
<gene>
    <name evidence="5" type="ORF">POLS_LOCUS191</name>
</gene>
<feature type="domain" description="AMP-dependent synthetase/ligase" evidence="3">
    <location>
        <begin position="202"/>
        <end position="319"/>
    </location>
</feature>
<evidence type="ECO:0000313" key="6">
    <source>
        <dbReference type="Proteomes" id="UP001153618"/>
    </source>
</evidence>
<dbReference type="OrthoDB" id="1898221at2759"/>
<proteinExistence type="inferred from homology"/>
<dbReference type="InterPro" id="IPR000873">
    <property type="entry name" value="AMP-dep_synth/lig_dom"/>
</dbReference>
<comment type="caution">
    <text evidence="5">The sequence shown here is derived from an EMBL/GenBank/DDBJ whole genome shotgun (WGS) entry which is preliminary data.</text>
</comment>
<accession>A0A9W4MLS1</accession>
<evidence type="ECO:0000313" key="5">
    <source>
        <dbReference type="EMBL" id="CAG7941309.1"/>
    </source>
</evidence>
<dbReference type="Pfam" id="PF13193">
    <property type="entry name" value="AMP-binding_C"/>
    <property type="match status" value="1"/>
</dbReference>
<dbReference type="InterPro" id="IPR045851">
    <property type="entry name" value="AMP-bd_C_sf"/>
</dbReference>